<feature type="repeat" description="WD" evidence="1">
    <location>
        <begin position="533"/>
        <end position="565"/>
    </location>
</feature>
<feature type="region of interest" description="Disordered" evidence="2">
    <location>
        <begin position="1"/>
        <end position="24"/>
    </location>
</feature>
<dbReference type="Proteomes" id="UP000030762">
    <property type="component" value="Unassembled WGS sequence"/>
</dbReference>
<dbReference type="GO" id="GO:0044458">
    <property type="term" value="P:motile cilium assembly"/>
    <property type="evidence" value="ECO:0007669"/>
    <property type="project" value="TreeGrafter"/>
</dbReference>
<organism evidence="3 4">
    <name type="scientific">Saprolegnia diclina (strain VS20)</name>
    <dbReference type="NCBI Taxonomy" id="1156394"/>
    <lineage>
        <taxon>Eukaryota</taxon>
        <taxon>Sar</taxon>
        <taxon>Stramenopiles</taxon>
        <taxon>Oomycota</taxon>
        <taxon>Saprolegniomycetes</taxon>
        <taxon>Saprolegniales</taxon>
        <taxon>Saprolegniaceae</taxon>
        <taxon>Saprolegnia</taxon>
    </lineage>
</organism>
<dbReference type="PANTHER" id="PTHR44499:SF1">
    <property type="entry name" value="JOUBERIN"/>
    <property type="match status" value="1"/>
</dbReference>
<sequence length="757" mass="84143">MAEPADTMGLLEQTTADPRKHGGRSWSTHGLCCVRSMQGVCCGWSTHGGSCASMQLVAKGLQLLERSRVLHLAALGLRPRPQHLPKPRDGLLLHTYIPQIRILGTDALRNDPMVVHPIVLVHLVDVSTGCYLMKFDRQRPGVHALEPVTMLQGALKKHTMCDYILPIATQPCPLSPNGQDSPTWNELLLVNDAYSHYLRPETLLLFEVVDFTPQTSLLPGNASYYTVAWGFCRPQSPLGSYNIPLAPDETTTHRIQLYEYQPTSWLIDAQTKRMRPDTNAPPQPPVYFQYLRYRRQSYPCTLHVSFGMQLEPPWTQGEHRAMFAHEQEVGEREDDVPLQELDKKHVLQAKSGGHLPIASVRDSFSMSAEHLMAFPSVHCKRYPSEFCLVPERILHRLHSGDGGCQSVAFSHAGSHLAAACCDRHGEYPIRLYHIDTGVQEAVLLGHQALVYAITWSLDDEHLLSASSDGSAKHWQVSPPALLHSFYHPLPNFVYCVEWCSGRLGATGALDGFVRLWDLGFEAQRQGRPIANLHPAHTVRVNAIRFEPKSQRLFSGDAAGIICVWQPKGASFELVKTLKHHDLMGKCITSFQLHPKRIQLLVQAQPNTLLQFELRSYLVLNKGCSGLTVTSAMVKSAFSPDGRFVASGSEDGAVYLYSSLNGRRIPSSMWGGIFYGDPLCDVTWSSSAHIAALCSLGSGNPIIVLGARRDDLPTKDSAVADEEKNDQQHLQRRQKRLAEHVATLLAQDGRQPLVPEKA</sequence>
<dbReference type="InterPro" id="IPR036322">
    <property type="entry name" value="WD40_repeat_dom_sf"/>
</dbReference>
<dbReference type="InterPro" id="IPR052803">
    <property type="entry name" value="Cilium-Associated_Jouberin"/>
</dbReference>
<dbReference type="GO" id="GO:0036064">
    <property type="term" value="C:ciliary basal body"/>
    <property type="evidence" value="ECO:0007669"/>
    <property type="project" value="TreeGrafter"/>
</dbReference>
<evidence type="ECO:0000256" key="2">
    <source>
        <dbReference type="SAM" id="MobiDB-lite"/>
    </source>
</evidence>
<feature type="repeat" description="WD" evidence="1">
    <location>
        <begin position="443"/>
        <end position="484"/>
    </location>
</feature>
<dbReference type="GeneID" id="19942716"/>
<dbReference type="VEuPathDB" id="FungiDB:SDRG_01989"/>
<accession>T0QS14</accession>
<reference evidence="3 4" key="1">
    <citation type="submission" date="2012-04" db="EMBL/GenBank/DDBJ databases">
        <title>The Genome Sequence of Saprolegnia declina VS20.</title>
        <authorList>
            <consortium name="The Broad Institute Genome Sequencing Platform"/>
            <person name="Russ C."/>
            <person name="Nusbaum C."/>
            <person name="Tyler B."/>
            <person name="van West P."/>
            <person name="Dieguez-Uribeondo J."/>
            <person name="de Bruijn I."/>
            <person name="Tripathy S."/>
            <person name="Jiang R."/>
            <person name="Young S.K."/>
            <person name="Zeng Q."/>
            <person name="Gargeya S."/>
            <person name="Fitzgerald M."/>
            <person name="Haas B."/>
            <person name="Abouelleil A."/>
            <person name="Alvarado L."/>
            <person name="Arachchi H.M."/>
            <person name="Berlin A."/>
            <person name="Chapman S.B."/>
            <person name="Goldberg J."/>
            <person name="Griggs A."/>
            <person name="Gujja S."/>
            <person name="Hansen M."/>
            <person name="Howarth C."/>
            <person name="Imamovic A."/>
            <person name="Larimer J."/>
            <person name="McCowen C."/>
            <person name="Montmayeur A."/>
            <person name="Murphy C."/>
            <person name="Neiman D."/>
            <person name="Pearson M."/>
            <person name="Priest M."/>
            <person name="Roberts A."/>
            <person name="Saif S."/>
            <person name="Shea T."/>
            <person name="Sisk P."/>
            <person name="Sykes S."/>
            <person name="Wortman J."/>
            <person name="Nusbaum C."/>
            <person name="Birren B."/>
        </authorList>
    </citation>
    <scope>NUCLEOTIDE SEQUENCE [LARGE SCALE GENOMIC DNA]</scope>
    <source>
        <strain evidence="3 4">VS20</strain>
    </source>
</reference>
<dbReference type="RefSeq" id="XP_008605768.1">
    <property type="nucleotide sequence ID" value="XM_008607546.1"/>
</dbReference>
<dbReference type="PANTHER" id="PTHR44499">
    <property type="entry name" value="JOUBERIN"/>
    <property type="match status" value="1"/>
</dbReference>
<dbReference type="InParanoid" id="T0QS14"/>
<feature type="repeat" description="WD" evidence="1">
    <location>
        <begin position="636"/>
        <end position="666"/>
    </location>
</feature>
<keyword evidence="1" id="KW-0853">WD repeat</keyword>
<dbReference type="EMBL" id="JH767135">
    <property type="protein sequence ID" value="EQC40924.1"/>
    <property type="molecule type" value="Genomic_DNA"/>
</dbReference>
<dbReference type="PROSITE" id="PS50082">
    <property type="entry name" value="WD_REPEATS_2"/>
    <property type="match status" value="3"/>
</dbReference>
<evidence type="ECO:0000313" key="3">
    <source>
        <dbReference type="EMBL" id="EQC40924.1"/>
    </source>
</evidence>
<dbReference type="PROSITE" id="PS50294">
    <property type="entry name" value="WD_REPEATS_REGION"/>
    <property type="match status" value="1"/>
</dbReference>
<proteinExistence type="predicted"/>
<dbReference type="Pfam" id="PF00400">
    <property type="entry name" value="WD40"/>
    <property type="match status" value="4"/>
</dbReference>
<gene>
    <name evidence="3" type="ORF">SDRG_01989</name>
</gene>
<keyword evidence="4" id="KW-1185">Reference proteome</keyword>
<dbReference type="OrthoDB" id="2096344at2759"/>
<dbReference type="SUPFAM" id="SSF50978">
    <property type="entry name" value="WD40 repeat-like"/>
    <property type="match status" value="1"/>
</dbReference>
<dbReference type="Gene3D" id="2.130.10.10">
    <property type="entry name" value="YVTN repeat-like/Quinoprotein amine dehydrogenase"/>
    <property type="match status" value="1"/>
</dbReference>
<dbReference type="AlphaFoldDB" id="T0QS14"/>
<dbReference type="InterPro" id="IPR015943">
    <property type="entry name" value="WD40/YVTN_repeat-like_dom_sf"/>
</dbReference>
<evidence type="ECO:0000313" key="4">
    <source>
        <dbReference type="Proteomes" id="UP000030762"/>
    </source>
</evidence>
<dbReference type="SMART" id="SM00320">
    <property type="entry name" value="WD40"/>
    <property type="match status" value="5"/>
</dbReference>
<dbReference type="OMA" id="ILETANC"/>
<name>T0QS14_SAPDV</name>
<evidence type="ECO:0000256" key="1">
    <source>
        <dbReference type="PROSITE-ProRule" id="PRU00221"/>
    </source>
</evidence>
<dbReference type="STRING" id="1156394.T0QS14"/>
<dbReference type="InterPro" id="IPR001680">
    <property type="entry name" value="WD40_rpt"/>
</dbReference>
<protein>
    <submittedName>
        <fullName evidence="3">Uncharacterized protein</fullName>
    </submittedName>
</protein>
<dbReference type="eggNOG" id="KOG0266">
    <property type="taxonomic scope" value="Eukaryota"/>
</dbReference>